<evidence type="ECO:0000313" key="1">
    <source>
        <dbReference type="EMBL" id="GCC22217.1"/>
    </source>
</evidence>
<sequence>MTDLVRHIQLTWLKAAEIYGKSSQCQARKYTLQPSEINSMPISFYFAQSLCRFCTNFTADALRKPLLLAAEALHRSYKAGRAHSSVQHRHCLPPVPAATSPSWSSQNNSHTVRLKCFRSQAHSIPEVQQFAGNGPAPAQANFDSWRLHKRTHRNRKVQGATNKMPDFF</sequence>
<evidence type="ECO:0000313" key="2">
    <source>
        <dbReference type="Proteomes" id="UP000287033"/>
    </source>
</evidence>
<name>A0A401RVN2_CHIPU</name>
<organism evidence="1 2">
    <name type="scientific">Chiloscyllium punctatum</name>
    <name type="common">Brownbanded bambooshark</name>
    <name type="synonym">Hemiscyllium punctatum</name>
    <dbReference type="NCBI Taxonomy" id="137246"/>
    <lineage>
        <taxon>Eukaryota</taxon>
        <taxon>Metazoa</taxon>
        <taxon>Chordata</taxon>
        <taxon>Craniata</taxon>
        <taxon>Vertebrata</taxon>
        <taxon>Chondrichthyes</taxon>
        <taxon>Elasmobranchii</taxon>
        <taxon>Galeomorphii</taxon>
        <taxon>Galeoidea</taxon>
        <taxon>Orectolobiformes</taxon>
        <taxon>Hemiscylliidae</taxon>
        <taxon>Chiloscyllium</taxon>
    </lineage>
</organism>
<gene>
    <name evidence="1" type="ORF">chiPu_0000602</name>
</gene>
<protein>
    <submittedName>
        <fullName evidence="1">Uncharacterized protein</fullName>
    </submittedName>
</protein>
<accession>A0A401RVN2</accession>
<comment type="caution">
    <text evidence="1">The sequence shown here is derived from an EMBL/GenBank/DDBJ whole genome shotgun (WGS) entry which is preliminary data.</text>
</comment>
<dbReference type="AlphaFoldDB" id="A0A401RVN2"/>
<dbReference type="Proteomes" id="UP000287033">
    <property type="component" value="Unassembled WGS sequence"/>
</dbReference>
<keyword evidence="2" id="KW-1185">Reference proteome</keyword>
<reference evidence="1 2" key="1">
    <citation type="journal article" date="2018" name="Nat. Ecol. Evol.">
        <title>Shark genomes provide insights into elasmobranch evolution and the origin of vertebrates.</title>
        <authorList>
            <person name="Hara Y"/>
            <person name="Yamaguchi K"/>
            <person name="Onimaru K"/>
            <person name="Kadota M"/>
            <person name="Koyanagi M"/>
            <person name="Keeley SD"/>
            <person name="Tatsumi K"/>
            <person name="Tanaka K"/>
            <person name="Motone F"/>
            <person name="Kageyama Y"/>
            <person name="Nozu R"/>
            <person name="Adachi N"/>
            <person name="Nishimura O"/>
            <person name="Nakagawa R"/>
            <person name="Tanegashima C"/>
            <person name="Kiyatake I"/>
            <person name="Matsumoto R"/>
            <person name="Murakumo K"/>
            <person name="Nishida K"/>
            <person name="Terakita A"/>
            <person name="Kuratani S"/>
            <person name="Sato K"/>
            <person name="Hyodo S Kuraku.S."/>
        </authorList>
    </citation>
    <scope>NUCLEOTIDE SEQUENCE [LARGE SCALE GENOMIC DNA]</scope>
</reference>
<proteinExistence type="predicted"/>
<dbReference type="EMBL" id="BEZZ01000008">
    <property type="protein sequence ID" value="GCC22217.1"/>
    <property type="molecule type" value="Genomic_DNA"/>
</dbReference>